<feature type="transmembrane region" description="Helical" evidence="1">
    <location>
        <begin position="164"/>
        <end position="182"/>
    </location>
</feature>
<evidence type="ECO:0000313" key="2">
    <source>
        <dbReference type="EMBL" id="NML10205.1"/>
    </source>
</evidence>
<sequence>MTRSDKHLGILAIGLSALAGFVDAVGFIHLGGFFLFSVSANTTLLGIGLAEGSARAAVAAGLIGTFVLGVMAGSIVLHRARHHPRAAVLVLVCMLLLIAASLSAFGVAHGPIVAMALAMGAANSVFERDDEANSDLTSFTAPLVKLGEKIAGTDEGNGRGWSHYLLLWLGFVLGAVAGAGIYQMVALGTVWVAAVAAALLAFAATRIEKGGAAALPGIFDA</sequence>
<protein>
    <submittedName>
        <fullName evidence="2">DUF1275 domain-containing protein</fullName>
    </submittedName>
</protein>
<dbReference type="EMBL" id="JABBFV010000005">
    <property type="protein sequence ID" value="NML10205.1"/>
    <property type="molecule type" value="Genomic_DNA"/>
</dbReference>
<dbReference type="RefSeq" id="WP_169572403.1">
    <property type="nucleotide sequence ID" value="NZ_JABBFV010000005.1"/>
</dbReference>
<evidence type="ECO:0000313" key="3">
    <source>
        <dbReference type="Proteomes" id="UP000519023"/>
    </source>
</evidence>
<comment type="caution">
    <text evidence="2">The sequence shown here is derived from an EMBL/GenBank/DDBJ whole genome shotgun (WGS) entry which is preliminary data.</text>
</comment>
<keyword evidence="1" id="KW-0472">Membrane</keyword>
<feature type="transmembrane region" description="Helical" evidence="1">
    <location>
        <begin position="86"/>
        <end position="108"/>
    </location>
</feature>
<feature type="transmembrane region" description="Helical" evidence="1">
    <location>
        <begin position="57"/>
        <end position="80"/>
    </location>
</feature>
<keyword evidence="3" id="KW-1185">Reference proteome</keyword>
<dbReference type="PANTHER" id="PTHR37314">
    <property type="entry name" value="SLR0142 PROTEIN"/>
    <property type="match status" value="1"/>
</dbReference>
<gene>
    <name evidence="2" type="ORF">HHL08_08570</name>
</gene>
<keyword evidence="1" id="KW-0812">Transmembrane</keyword>
<organism evidence="2 3">
    <name type="scientific">Sphingobium psychrophilum</name>
    <dbReference type="NCBI Taxonomy" id="2728834"/>
    <lineage>
        <taxon>Bacteria</taxon>
        <taxon>Pseudomonadati</taxon>
        <taxon>Pseudomonadota</taxon>
        <taxon>Alphaproteobacteria</taxon>
        <taxon>Sphingomonadales</taxon>
        <taxon>Sphingomonadaceae</taxon>
        <taxon>Sphingobium</taxon>
    </lineage>
</organism>
<evidence type="ECO:0000256" key="1">
    <source>
        <dbReference type="SAM" id="Phobius"/>
    </source>
</evidence>
<proteinExistence type="predicted"/>
<keyword evidence="1" id="KW-1133">Transmembrane helix</keyword>
<dbReference type="Proteomes" id="UP000519023">
    <property type="component" value="Unassembled WGS sequence"/>
</dbReference>
<dbReference type="InterPro" id="IPR010699">
    <property type="entry name" value="DUF1275"/>
</dbReference>
<dbReference type="AlphaFoldDB" id="A0A7X9WUQ5"/>
<name>A0A7X9WUQ5_9SPHN</name>
<reference evidence="2 3" key="1">
    <citation type="submission" date="2020-04" db="EMBL/GenBank/DDBJ databases">
        <title>Sphingobium sp. AR-3-1 isolated from Arctic soil.</title>
        <authorList>
            <person name="Dahal R.H."/>
            <person name="Chaudhary D.K."/>
        </authorList>
    </citation>
    <scope>NUCLEOTIDE SEQUENCE [LARGE SCALE GENOMIC DNA]</scope>
    <source>
        <strain evidence="2 3">AR-3-1</strain>
    </source>
</reference>
<dbReference type="Pfam" id="PF06912">
    <property type="entry name" value="DUF1275"/>
    <property type="match status" value="1"/>
</dbReference>
<feature type="transmembrane region" description="Helical" evidence="1">
    <location>
        <begin position="188"/>
        <end position="205"/>
    </location>
</feature>
<accession>A0A7X9WUQ5</accession>
<dbReference type="PANTHER" id="PTHR37314:SF4">
    <property type="entry name" value="UPF0700 TRANSMEMBRANE PROTEIN YOAK"/>
    <property type="match status" value="1"/>
</dbReference>